<accession>A0A158DF01</accession>
<proteinExistence type="predicted"/>
<gene>
    <name evidence="2" type="ORF">AWB75_06641</name>
</gene>
<organism evidence="2 3">
    <name type="scientific">Caballeronia catudaia</name>
    <dbReference type="NCBI Taxonomy" id="1777136"/>
    <lineage>
        <taxon>Bacteria</taxon>
        <taxon>Pseudomonadati</taxon>
        <taxon>Pseudomonadota</taxon>
        <taxon>Betaproteobacteria</taxon>
        <taxon>Burkholderiales</taxon>
        <taxon>Burkholderiaceae</taxon>
        <taxon>Caballeronia</taxon>
    </lineage>
</organism>
<dbReference type="AlphaFoldDB" id="A0A158DF01"/>
<protein>
    <recommendedName>
        <fullName evidence="1">HEPN/Toprim N-terminal domain-containing protein</fullName>
    </recommendedName>
</protein>
<evidence type="ECO:0000313" key="3">
    <source>
        <dbReference type="Proteomes" id="UP000054870"/>
    </source>
</evidence>
<keyword evidence="3" id="KW-1185">Reference proteome</keyword>
<dbReference type="Pfam" id="PF18871">
    <property type="entry name" value="HEPN_Toprim_N"/>
    <property type="match status" value="1"/>
</dbReference>
<evidence type="ECO:0000313" key="2">
    <source>
        <dbReference type="EMBL" id="SAK93175.1"/>
    </source>
</evidence>
<name>A0A158DF01_9BURK</name>
<dbReference type="OrthoDB" id="9105239at2"/>
<evidence type="ECO:0000259" key="1">
    <source>
        <dbReference type="Pfam" id="PF18871"/>
    </source>
</evidence>
<feature type="domain" description="HEPN/Toprim N-terminal" evidence="1">
    <location>
        <begin position="1"/>
        <end position="196"/>
    </location>
</feature>
<comment type="caution">
    <text evidence="2">The sequence shown here is derived from an EMBL/GenBank/DDBJ whole genome shotgun (WGS) entry which is preliminary data.</text>
</comment>
<reference evidence="2" key="1">
    <citation type="submission" date="2016-01" db="EMBL/GenBank/DDBJ databases">
        <authorList>
            <person name="Peeters C."/>
        </authorList>
    </citation>
    <scope>NUCLEOTIDE SEQUENCE [LARGE SCALE GENOMIC DNA]</scope>
    <source>
        <strain evidence="2">LMG 29318</strain>
    </source>
</reference>
<dbReference type="Proteomes" id="UP000054870">
    <property type="component" value="Unassembled WGS sequence"/>
</dbReference>
<dbReference type="InterPro" id="IPR041487">
    <property type="entry name" value="HEPN/Toprim-NTD1"/>
</dbReference>
<dbReference type="EMBL" id="FCOF02000063">
    <property type="protein sequence ID" value="SAK93175.1"/>
    <property type="molecule type" value="Genomic_DNA"/>
</dbReference>
<sequence length="214" mass="24099">MECVVHTTIGGYPIASTVNRYNRWYFKPEDRLIRCRERHPEMLDFEFVYSITADTLRRRLGRAGYNRATLEREFWKYREKVCMMSEGGNLHFTGESAEAYGEAFRMSASLDGWLNALANAVGTGITPARRAAGGFEVTGNPHVDIITGPDKPPFEDLEPEHGLLGFPCSTFNNMAVALLEVTDGNAACELDVTSFVLHRGDITFDDMLGRRDEY</sequence>